<evidence type="ECO:0000313" key="4">
    <source>
        <dbReference type="EMBL" id="KIF83743.1"/>
    </source>
</evidence>
<dbReference type="PANTHER" id="PTHR44757:SF2">
    <property type="entry name" value="BIOFILM ARCHITECTURE MAINTENANCE PROTEIN MBAA"/>
    <property type="match status" value="1"/>
</dbReference>
<dbReference type="CDD" id="cd01949">
    <property type="entry name" value="GGDEF"/>
    <property type="match status" value="1"/>
</dbReference>
<dbReference type="InterPro" id="IPR001633">
    <property type="entry name" value="EAL_dom"/>
</dbReference>
<keyword evidence="7" id="KW-1185">Reference proteome</keyword>
<keyword evidence="1" id="KW-0812">Transmembrane</keyword>
<accession>A0A0C2C0H0</accession>
<dbReference type="EMBL" id="JWJG01000007">
    <property type="protein sequence ID" value="KIF84121.1"/>
    <property type="molecule type" value="Genomic_DNA"/>
</dbReference>
<dbReference type="InterPro" id="IPR035919">
    <property type="entry name" value="EAL_sf"/>
</dbReference>
<evidence type="ECO:0000313" key="5">
    <source>
        <dbReference type="EMBL" id="KIF83796.1"/>
    </source>
</evidence>
<dbReference type="Gene3D" id="3.30.70.270">
    <property type="match status" value="1"/>
</dbReference>
<dbReference type="SMART" id="SM00267">
    <property type="entry name" value="GGDEF"/>
    <property type="match status" value="1"/>
</dbReference>
<reference evidence="5 7" key="1">
    <citation type="submission" date="2014-12" db="EMBL/GenBank/DDBJ databases">
        <title>Denitrispirillum autotrophicum gen. nov., sp. nov., Denitrifying, Facultatively Autotrophic Bacteria Isolated from Rice Paddy Soil.</title>
        <authorList>
            <person name="Ishii S."/>
            <person name="Ashida N."/>
            <person name="Ohno H."/>
            <person name="Otsuka S."/>
            <person name="Yokota A."/>
            <person name="Senoo K."/>
        </authorList>
    </citation>
    <scope>NUCLEOTIDE SEQUENCE [LARGE SCALE GENOMIC DNA]</scope>
    <source>
        <strain evidence="5 7">TSA66</strain>
    </source>
</reference>
<gene>
    <name evidence="6" type="ORF">TSA66_00550</name>
    <name evidence="4" type="ORF">TSA66_14145</name>
    <name evidence="5" type="ORF">TSA66_16480</name>
</gene>
<name>A0A0C2C0H0_9BURK</name>
<dbReference type="PROSITE" id="PS50883">
    <property type="entry name" value="EAL"/>
    <property type="match status" value="1"/>
</dbReference>
<dbReference type="InterPro" id="IPR043128">
    <property type="entry name" value="Rev_trsase/Diguanyl_cyclase"/>
</dbReference>
<dbReference type="PANTHER" id="PTHR44757">
    <property type="entry name" value="DIGUANYLATE CYCLASE DGCP"/>
    <property type="match status" value="1"/>
</dbReference>
<dbReference type="NCBIfam" id="TIGR00254">
    <property type="entry name" value="GGDEF"/>
    <property type="match status" value="1"/>
</dbReference>
<dbReference type="STRING" id="709839.TSA66_00550"/>
<protein>
    <submittedName>
        <fullName evidence="5">Diguanylate cyclase</fullName>
    </submittedName>
</protein>
<feature type="domain" description="GGDEF" evidence="3">
    <location>
        <begin position="353"/>
        <end position="487"/>
    </location>
</feature>
<sequence length="761" mass="84475">MLLAVLCLAIIWLITISLVLGERRQAVEQSILASQNISSIVAADIDEVFGRALLYAQLSSSALKPNGDTPSIPAPLTFGDSAYLRLAVFGSNAELKYVSSRGEIEPEMRELVRVVLQDSSALHRQRRPFIGRPAANWTIPVAVPIVSGDEPIGVFAANIDLGYLLRLYKESTSSKDTALEVLDFHGQQLFEIRGGMVSDSDHDALSSYSGVIGRGKKLGRIEVASQANNITRIGSYHILDRFPIAVAITRDSVAVEGELTERHRSYLWRGILMSVVTILLSAGLTVLAQRQRRLYQELTESEVQKQALIEQLEQEKARAFQLASHDFLTGLPNRMMFYELATVELARARRSRNLYAVYFLDLDKFKAINDTLGHAVGDLLLKAVAERLRGALREYDLVARFGGDEFIILVSELNSEERASKIAEKLVDCLSAPYLEMNGHSVDTTPSIGIALCPRDGQDIDTLILNADAAMYSAKRSGRGKYRFYDDSLNTSSARSLELLTRFRRAIRDNEFCLHYQMRISLKDLRPVGMEALLRWQHPKHGLIFPGDFIGIAEEHNYITPLGHWIVTAVCTQLAQWRDAGNPLLPVAINISARQLSDDSLVDVILSNIREKNIPVELIEIEVTESCFLECPETAQRVLEKLQQAGIQISLDDYGTGFSGLSHLKQLPISAVKIDRSFIRDIRNDTSDAMIVSSTIALSHNLGLKVVAEGVETKEQVVHLKTAGCDEVQGFYFHRPAPASDVAVSLQNFGRLPVESMRAYA</sequence>
<keyword evidence="1" id="KW-1133">Transmembrane helix</keyword>
<comment type="caution">
    <text evidence="5">The sequence shown here is derived from an EMBL/GenBank/DDBJ whole genome shotgun (WGS) entry which is preliminary data.</text>
</comment>
<dbReference type="SUPFAM" id="SSF141868">
    <property type="entry name" value="EAL domain-like"/>
    <property type="match status" value="1"/>
</dbReference>
<evidence type="ECO:0000256" key="1">
    <source>
        <dbReference type="SAM" id="Phobius"/>
    </source>
</evidence>
<dbReference type="Proteomes" id="UP000031572">
    <property type="component" value="Unassembled WGS sequence"/>
</dbReference>
<dbReference type="Pfam" id="PF00563">
    <property type="entry name" value="EAL"/>
    <property type="match status" value="1"/>
</dbReference>
<evidence type="ECO:0000313" key="6">
    <source>
        <dbReference type="EMBL" id="KIF84121.1"/>
    </source>
</evidence>
<dbReference type="PROSITE" id="PS50887">
    <property type="entry name" value="GGDEF"/>
    <property type="match status" value="1"/>
</dbReference>
<dbReference type="Gene3D" id="3.20.20.450">
    <property type="entry name" value="EAL domain"/>
    <property type="match status" value="1"/>
</dbReference>
<feature type="transmembrane region" description="Helical" evidence="1">
    <location>
        <begin position="266"/>
        <end position="288"/>
    </location>
</feature>
<evidence type="ECO:0000313" key="7">
    <source>
        <dbReference type="Proteomes" id="UP000031572"/>
    </source>
</evidence>
<dbReference type="InterPro" id="IPR029787">
    <property type="entry name" value="Nucleotide_cyclase"/>
</dbReference>
<dbReference type="GO" id="GO:0003824">
    <property type="term" value="F:catalytic activity"/>
    <property type="evidence" value="ECO:0007669"/>
    <property type="project" value="UniProtKB-ARBA"/>
</dbReference>
<dbReference type="InterPro" id="IPR052155">
    <property type="entry name" value="Biofilm_reg_signaling"/>
</dbReference>
<proteinExistence type="predicted"/>
<dbReference type="FunFam" id="3.30.70.270:FF:000001">
    <property type="entry name" value="Diguanylate cyclase domain protein"/>
    <property type="match status" value="1"/>
</dbReference>
<keyword evidence="1" id="KW-0472">Membrane</keyword>
<evidence type="ECO:0000259" key="3">
    <source>
        <dbReference type="PROSITE" id="PS50887"/>
    </source>
</evidence>
<feature type="domain" description="EAL" evidence="2">
    <location>
        <begin position="496"/>
        <end position="750"/>
    </location>
</feature>
<dbReference type="AlphaFoldDB" id="A0A0C2C0H0"/>
<dbReference type="EMBL" id="JWJG01000028">
    <property type="protein sequence ID" value="KIF83743.1"/>
    <property type="molecule type" value="Genomic_DNA"/>
</dbReference>
<dbReference type="CDD" id="cd01948">
    <property type="entry name" value="EAL"/>
    <property type="match status" value="1"/>
</dbReference>
<dbReference type="SUPFAM" id="SSF55073">
    <property type="entry name" value="Nucleotide cyclase"/>
    <property type="match status" value="1"/>
</dbReference>
<evidence type="ECO:0000259" key="2">
    <source>
        <dbReference type="PROSITE" id="PS50883"/>
    </source>
</evidence>
<organism evidence="5 7">
    <name type="scientific">Noviherbaspirillum autotrophicum</name>
    <dbReference type="NCBI Taxonomy" id="709839"/>
    <lineage>
        <taxon>Bacteria</taxon>
        <taxon>Pseudomonadati</taxon>
        <taxon>Pseudomonadota</taxon>
        <taxon>Betaproteobacteria</taxon>
        <taxon>Burkholderiales</taxon>
        <taxon>Oxalobacteraceae</taxon>
        <taxon>Noviherbaspirillum</taxon>
    </lineage>
</organism>
<dbReference type="InterPro" id="IPR000160">
    <property type="entry name" value="GGDEF_dom"/>
</dbReference>
<dbReference type="EMBL" id="JWJG01000028">
    <property type="protein sequence ID" value="KIF83796.1"/>
    <property type="molecule type" value="Genomic_DNA"/>
</dbReference>
<dbReference type="SMART" id="SM00052">
    <property type="entry name" value="EAL"/>
    <property type="match status" value="1"/>
</dbReference>
<dbReference type="Pfam" id="PF00990">
    <property type="entry name" value="GGDEF"/>
    <property type="match status" value="1"/>
</dbReference>